<gene>
    <name evidence="1" type="ORF">KILIM_015_00140</name>
</gene>
<dbReference type="RefSeq" id="WP_006591486.1">
    <property type="nucleotide sequence ID" value="NZ_BAHD01000015.1"/>
</dbReference>
<dbReference type="OrthoDB" id="9775130at2"/>
<sequence length="94" mass="10234">MAPDDPRTEPGDLLTYLLSRSGALGLTGLCGRARPGRIVVQVGTDERDQAAHGRAWRDAARAAGLLVDYREFRGGHDYAWWAHGLLHGLDLLLA</sequence>
<dbReference type="SUPFAM" id="SSF53474">
    <property type="entry name" value="alpha/beta-Hydrolases"/>
    <property type="match status" value="1"/>
</dbReference>
<dbReference type="Gene3D" id="3.40.50.1820">
    <property type="entry name" value="alpha/beta hydrolase"/>
    <property type="match status" value="1"/>
</dbReference>
<evidence type="ECO:0000313" key="2">
    <source>
        <dbReference type="Proteomes" id="UP000008366"/>
    </source>
</evidence>
<name>K6X819_9MICO</name>
<dbReference type="EMBL" id="BAHD01000015">
    <property type="protein sequence ID" value="GAB94954.1"/>
    <property type="molecule type" value="Genomic_DNA"/>
</dbReference>
<organism evidence="1 2">
    <name type="scientific">Kineosphaera limosa NBRC 100340</name>
    <dbReference type="NCBI Taxonomy" id="1184609"/>
    <lineage>
        <taxon>Bacteria</taxon>
        <taxon>Bacillati</taxon>
        <taxon>Actinomycetota</taxon>
        <taxon>Actinomycetes</taxon>
        <taxon>Micrococcales</taxon>
        <taxon>Dermatophilaceae</taxon>
        <taxon>Kineosphaera</taxon>
    </lineage>
</organism>
<proteinExistence type="predicted"/>
<dbReference type="AlphaFoldDB" id="K6X819"/>
<accession>K6X819</accession>
<reference evidence="1 2" key="1">
    <citation type="submission" date="2012-08" db="EMBL/GenBank/DDBJ databases">
        <title>Whole genome shotgun sequence of Kineosphaera limosa NBRC 100340.</title>
        <authorList>
            <person name="Yoshida I."/>
            <person name="Isaki S."/>
            <person name="Hosoyama A."/>
            <person name="Tsuchikane K."/>
            <person name="Katsumata H."/>
            <person name="Ando Y."/>
            <person name="Ohji S."/>
            <person name="Hamada M."/>
            <person name="Tamura T."/>
            <person name="Yamazoe A."/>
            <person name="Yamazaki S."/>
            <person name="Fujita N."/>
        </authorList>
    </citation>
    <scope>NUCLEOTIDE SEQUENCE [LARGE SCALE GENOMIC DNA]</scope>
    <source>
        <strain evidence="1 2">NBRC 100340</strain>
    </source>
</reference>
<comment type="caution">
    <text evidence="1">The sequence shown here is derived from an EMBL/GenBank/DDBJ whole genome shotgun (WGS) entry which is preliminary data.</text>
</comment>
<protein>
    <submittedName>
        <fullName evidence="1">Putative esterase</fullName>
    </submittedName>
</protein>
<evidence type="ECO:0000313" key="1">
    <source>
        <dbReference type="EMBL" id="GAB94954.1"/>
    </source>
</evidence>
<dbReference type="eggNOG" id="COG2382">
    <property type="taxonomic scope" value="Bacteria"/>
</dbReference>
<keyword evidence="2" id="KW-1185">Reference proteome</keyword>
<dbReference type="STRING" id="1184609.KILIM_015_00140"/>
<dbReference type="Proteomes" id="UP000008366">
    <property type="component" value="Unassembled WGS sequence"/>
</dbReference>
<dbReference type="InterPro" id="IPR029058">
    <property type="entry name" value="AB_hydrolase_fold"/>
</dbReference>